<evidence type="ECO:0000313" key="4">
    <source>
        <dbReference type="Proteomes" id="UP000321118"/>
    </source>
</evidence>
<feature type="region of interest" description="Disordered" evidence="1">
    <location>
        <begin position="66"/>
        <end position="94"/>
    </location>
</feature>
<keyword evidence="2" id="KW-0472">Membrane</keyword>
<feature type="compositionally biased region" description="Low complexity" evidence="1">
    <location>
        <begin position="85"/>
        <end position="94"/>
    </location>
</feature>
<dbReference type="AlphaFoldDB" id="A0A510V372"/>
<dbReference type="Proteomes" id="UP000321118">
    <property type="component" value="Unassembled WGS sequence"/>
</dbReference>
<feature type="transmembrane region" description="Helical" evidence="2">
    <location>
        <begin position="38"/>
        <end position="60"/>
    </location>
</feature>
<gene>
    <name evidence="3" type="ORF">CXY01_18570</name>
</gene>
<evidence type="ECO:0000256" key="1">
    <source>
        <dbReference type="SAM" id="MobiDB-lite"/>
    </source>
</evidence>
<comment type="caution">
    <text evidence="3">The sequence shown here is derived from an EMBL/GenBank/DDBJ whole genome shotgun (WGS) entry which is preliminary data.</text>
</comment>
<evidence type="ECO:0000256" key="2">
    <source>
        <dbReference type="SAM" id="Phobius"/>
    </source>
</evidence>
<keyword evidence="2" id="KW-0812">Transmembrane</keyword>
<feature type="transmembrane region" description="Helical" evidence="2">
    <location>
        <begin position="12"/>
        <end position="32"/>
    </location>
</feature>
<proteinExistence type="predicted"/>
<accession>A0A510V372</accession>
<reference evidence="3 4" key="1">
    <citation type="submission" date="2019-07" db="EMBL/GenBank/DDBJ databases">
        <title>Whole genome shotgun sequence of Cellulomonas xylanilytica NBRC 101102.</title>
        <authorList>
            <person name="Hosoyama A."/>
            <person name="Uohara A."/>
            <person name="Ohji S."/>
            <person name="Ichikawa N."/>
        </authorList>
    </citation>
    <scope>NUCLEOTIDE SEQUENCE [LARGE SCALE GENOMIC DNA]</scope>
    <source>
        <strain evidence="3 4">NBRC 101102</strain>
    </source>
</reference>
<protein>
    <submittedName>
        <fullName evidence="3">Uncharacterized protein</fullName>
    </submittedName>
</protein>
<keyword evidence="4" id="KW-1185">Reference proteome</keyword>
<keyword evidence="2" id="KW-1133">Transmembrane helix</keyword>
<evidence type="ECO:0000313" key="3">
    <source>
        <dbReference type="EMBL" id="GEK21337.1"/>
    </source>
</evidence>
<organism evidence="3 4">
    <name type="scientific">Cellulomonas xylanilytica</name>
    <dbReference type="NCBI Taxonomy" id="233583"/>
    <lineage>
        <taxon>Bacteria</taxon>
        <taxon>Bacillati</taxon>
        <taxon>Actinomycetota</taxon>
        <taxon>Actinomycetes</taxon>
        <taxon>Micrococcales</taxon>
        <taxon>Cellulomonadaceae</taxon>
        <taxon>Cellulomonas</taxon>
    </lineage>
</organism>
<dbReference type="EMBL" id="BJUB01000005">
    <property type="protein sequence ID" value="GEK21337.1"/>
    <property type="molecule type" value="Genomic_DNA"/>
</dbReference>
<sequence length="94" mass="9689">MRLMATTRNLRAAYVLLGLFVFGVVSQVVDLAAGATEVGVRVAVIVVAAVGAVLTGVWIARQRRLPPPVPKQFTPAPEDAPDDPGPAGATSARG</sequence>
<name>A0A510V372_9CELL</name>